<dbReference type="EMBL" id="BMSA01000008">
    <property type="protein sequence ID" value="GGT53542.1"/>
    <property type="molecule type" value="Genomic_DNA"/>
</dbReference>
<dbReference type="CDD" id="cd00158">
    <property type="entry name" value="RHOD"/>
    <property type="match status" value="1"/>
</dbReference>
<protein>
    <submittedName>
        <fullName evidence="2">Sulfurtransferase</fullName>
    </submittedName>
</protein>
<proteinExistence type="predicted"/>
<accession>A0A918HCL0</accession>
<reference evidence="2" key="2">
    <citation type="submission" date="2020-09" db="EMBL/GenBank/DDBJ databases">
        <authorList>
            <person name="Sun Q."/>
            <person name="Ohkuma M."/>
        </authorList>
    </citation>
    <scope>NUCLEOTIDE SEQUENCE</scope>
    <source>
        <strain evidence="2">JCM 4125</strain>
    </source>
</reference>
<dbReference type="InterPro" id="IPR001763">
    <property type="entry name" value="Rhodanese-like_dom"/>
</dbReference>
<evidence type="ECO:0000313" key="2">
    <source>
        <dbReference type="EMBL" id="GGT53542.1"/>
    </source>
</evidence>
<dbReference type="RefSeq" id="WP_229870266.1">
    <property type="nucleotide sequence ID" value="NZ_BMSA01000008.1"/>
</dbReference>
<dbReference type="Pfam" id="PF00581">
    <property type="entry name" value="Rhodanese"/>
    <property type="match status" value="1"/>
</dbReference>
<dbReference type="SUPFAM" id="SSF52821">
    <property type="entry name" value="Rhodanese/Cell cycle control phosphatase"/>
    <property type="match status" value="1"/>
</dbReference>
<name>A0A918HCL0_9ACTN</name>
<dbReference type="PANTHER" id="PTHR43031:SF1">
    <property type="entry name" value="PYRIDINE NUCLEOTIDE-DISULPHIDE OXIDOREDUCTASE"/>
    <property type="match status" value="1"/>
</dbReference>
<reference evidence="2" key="1">
    <citation type="journal article" date="2014" name="Int. J. Syst. Evol. Microbiol.">
        <title>Complete genome sequence of Corynebacterium casei LMG S-19264T (=DSM 44701T), isolated from a smear-ripened cheese.</title>
        <authorList>
            <consortium name="US DOE Joint Genome Institute (JGI-PGF)"/>
            <person name="Walter F."/>
            <person name="Albersmeier A."/>
            <person name="Kalinowski J."/>
            <person name="Ruckert C."/>
        </authorList>
    </citation>
    <scope>NUCLEOTIDE SEQUENCE</scope>
    <source>
        <strain evidence="2">JCM 4125</strain>
    </source>
</reference>
<dbReference type="PANTHER" id="PTHR43031">
    <property type="entry name" value="FAD-DEPENDENT OXIDOREDUCTASE"/>
    <property type="match status" value="1"/>
</dbReference>
<evidence type="ECO:0000313" key="3">
    <source>
        <dbReference type="Proteomes" id="UP000646776"/>
    </source>
</evidence>
<dbReference type="InterPro" id="IPR036873">
    <property type="entry name" value="Rhodanese-like_dom_sf"/>
</dbReference>
<gene>
    <name evidence="2" type="ORF">GCM10010226_33360</name>
</gene>
<sequence>MPNSRITPALAHRLLRDGTAVLLDVREPDEFRAGHAPGAVQVAPAALADGTADLPTGRDLVPVCRSGNRSRRAAALLAERGVASVDVVGGMRDWAALGLPVRTGSGAAGTVI</sequence>
<keyword evidence="3" id="KW-1185">Reference proteome</keyword>
<organism evidence="2 3">
    <name type="scientific">Streptomyces phaeofaciens</name>
    <dbReference type="NCBI Taxonomy" id="68254"/>
    <lineage>
        <taxon>Bacteria</taxon>
        <taxon>Bacillati</taxon>
        <taxon>Actinomycetota</taxon>
        <taxon>Actinomycetes</taxon>
        <taxon>Kitasatosporales</taxon>
        <taxon>Streptomycetaceae</taxon>
        <taxon>Streptomyces</taxon>
    </lineage>
</organism>
<dbReference type="AlphaFoldDB" id="A0A918HCL0"/>
<dbReference type="Gene3D" id="3.40.250.10">
    <property type="entry name" value="Rhodanese-like domain"/>
    <property type="match status" value="1"/>
</dbReference>
<dbReference type="SMART" id="SM00450">
    <property type="entry name" value="RHOD"/>
    <property type="match status" value="1"/>
</dbReference>
<dbReference type="Proteomes" id="UP000646776">
    <property type="component" value="Unassembled WGS sequence"/>
</dbReference>
<feature type="domain" description="Rhodanese" evidence="1">
    <location>
        <begin position="16"/>
        <end position="103"/>
    </location>
</feature>
<dbReference type="PROSITE" id="PS50206">
    <property type="entry name" value="RHODANESE_3"/>
    <property type="match status" value="1"/>
</dbReference>
<dbReference type="InterPro" id="IPR050229">
    <property type="entry name" value="GlpE_sulfurtransferase"/>
</dbReference>
<evidence type="ECO:0000259" key="1">
    <source>
        <dbReference type="PROSITE" id="PS50206"/>
    </source>
</evidence>
<comment type="caution">
    <text evidence="2">The sequence shown here is derived from an EMBL/GenBank/DDBJ whole genome shotgun (WGS) entry which is preliminary data.</text>
</comment>